<dbReference type="InterPro" id="IPR036291">
    <property type="entry name" value="NAD(P)-bd_dom_sf"/>
</dbReference>
<name>A0A559LAP5_FUSOC</name>
<dbReference type="Gene3D" id="3.90.25.10">
    <property type="entry name" value="UDP-galactose 4-epimerase, domain 1"/>
    <property type="match status" value="1"/>
</dbReference>
<dbReference type="GO" id="GO:0005634">
    <property type="term" value="C:nucleus"/>
    <property type="evidence" value="ECO:0007669"/>
    <property type="project" value="TreeGrafter"/>
</dbReference>
<feature type="domain" description="NmrA-like" evidence="4">
    <location>
        <begin position="38"/>
        <end position="349"/>
    </location>
</feature>
<dbReference type="InterPro" id="IPR051164">
    <property type="entry name" value="NmrA-like_oxidored"/>
</dbReference>
<dbReference type="InterPro" id="IPR008030">
    <property type="entry name" value="NmrA-like"/>
</dbReference>
<reference evidence="5 6" key="1">
    <citation type="journal article" date="2019" name="Microbiol. Resour. Announc.">
        <title>High-quality draft genome sequence of Fusarium oxysporum f. sp. cubense strain 160527, a causal agent of Panama disease.</title>
        <authorList>
            <person name="Asai S."/>
            <person name="Ayukawa Y."/>
            <person name="Gan P."/>
            <person name="Masuda S."/>
            <person name="Komatsu K."/>
            <person name="Shirasu K."/>
            <person name="Arie T."/>
        </authorList>
    </citation>
    <scope>NUCLEOTIDE SEQUENCE [LARGE SCALE GENOMIC DNA]</scope>
    <source>
        <strain evidence="5 6">160527</strain>
    </source>
</reference>
<dbReference type="Gene3D" id="3.40.50.720">
    <property type="entry name" value="NAD(P)-binding Rossmann-like Domain"/>
    <property type="match status" value="1"/>
</dbReference>
<comment type="caution">
    <text evidence="5">The sequence shown here is derived from an EMBL/GenBank/DDBJ whole genome shotgun (WGS) entry which is preliminary data.</text>
</comment>
<organism evidence="5 6">
    <name type="scientific">Fusarium oxysporum f. sp. cubense</name>
    <dbReference type="NCBI Taxonomy" id="61366"/>
    <lineage>
        <taxon>Eukaryota</taxon>
        <taxon>Fungi</taxon>
        <taxon>Dikarya</taxon>
        <taxon>Ascomycota</taxon>
        <taxon>Pezizomycotina</taxon>
        <taxon>Sordariomycetes</taxon>
        <taxon>Hypocreomycetidae</taxon>
        <taxon>Hypocreales</taxon>
        <taxon>Nectriaceae</taxon>
        <taxon>Fusarium</taxon>
        <taxon>Fusarium oxysporum species complex</taxon>
    </lineage>
</organism>
<sequence>MASTTSRVIAVVGGTGQYDYDDRVQISSGHSTQLTNKGNLGSSVAWSLHDNPAFHVRVLSRDPTTDKARTLSNDGIEVVKADNWNTDDLLRAFHGCWGVFINIDSDAPNFKERIGPSEFEMGKIVIDAAVKAGVKHAVHASLPAATKLTNSKVPVLAFDDKAAISEYLLEPGKFETASILSAGWFLENAFDPKYTAAFGGFATTPDADGYLTYRVPAMGNDPESVPWLAVAEDYGDFVHGVFLDPKKWDHQYIHGVSDSASFTEMTAKFQQVTGKPSRYVEIPKGGLTAKTPSKTKEVNALFDLMQEIKGNFFNGVPTKPEDARALKESASKFRKSSGTKSTPMTIEEYFRKVVRKAL</sequence>
<evidence type="ECO:0000313" key="6">
    <source>
        <dbReference type="Proteomes" id="UP000320707"/>
    </source>
</evidence>
<evidence type="ECO:0000256" key="1">
    <source>
        <dbReference type="ARBA" id="ARBA00006328"/>
    </source>
</evidence>
<dbReference type="EMBL" id="SRMI01000005">
    <property type="protein sequence ID" value="TVY70426.1"/>
    <property type="molecule type" value="Genomic_DNA"/>
</dbReference>
<accession>A0A559LAP5</accession>
<dbReference type="GO" id="GO:0016491">
    <property type="term" value="F:oxidoreductase activity"/>
    <property type="evidence" value="ECO:0007669"/>
    <property type="project" value="UniProtKB-KW"/>
</dbReference>
<dbReference type="SUPFAM" id="SSF51735">
    <property type="entry name" value="NAD(P)-binding Rossmann-fold domains"/>
    <property type="match status" value="1"/>
</dbReference>
<evidence type="ECO:0000313" key="5">
    <source>
        <dbReference type="EMBL" id="TVY70426.1"/>
    </source>
</evidence>
<dbReference type="PANTHER" id="PTHR42748">
    <property type="entry name" value="NITROGEN METABOLITE REPRESSION PROTEIN NMRA FAMILY MEMBER"/>
    <property type="match status" value="1"/>
</dbReference>
<gene>
    <name evidence="5" type="ORF">Focb16_v000017</name>
</gene>
<dbReference type="PANTHER" id="PTHR42748:SF30">
    <property type="entry name" value="NMRA-LIKE DOMAIN-CONTAINING PROTEIN"/>
    <property type="match status" value="1"/>
</dbReference>
<evidence type="ECO:0000256" key="3">
    <source>
        <dbReference type="ARBA" id="ARBA00023002"/>
    </source>
</evidence>
<keyword evidence="3" id="KW-0560">Oxidoreductase</keyword>
<keyword evidence="2" id="KW-0521">NADP</keyword>
<protein>
    <submittedName>
        <fullName evidence="5">NmrA-like family domain-containing protein 1</fullName>
    </submittedName>
</protein>
<evidence type="ECO:0000256" key="2">
    <source>
        <dbReference type="ARBA" id="ARBA00022857"/>
    </source>
</evidence>
<dbReference type="Proteomes" id="UP000320707">
    <property type="component" value="Unassembled WGS sequence"/>
</dbReference>
<evidence type="ECO:0000259" key="4">
    <source>
        <dbReference type="Pfam" id="PF05368"/>
    </source>
</evidence>
<proteinExistence type="inferred from homology"/>
<dbReference type="Pfam" id="PF05368">
    <property type="entry name" value="NmrA"/>
    <property type="match status" value="1"/>
</dbReference>
<dbReference type="AlphaFoldDB" id="A0A559LAP5"/>
<comment type="similarity">
    <text evidence="1">Belongs to the NmrA-type oxidoreductase family.</text>
</comment>